<evidence type="ECO:0000256" key="4">
    <source>
        <dbReference type="ARBA" id="ARBA00023012"/>
    </source>
</evidence>
<dbReference type="PANTHER" id="PTHR42713">
    <property type="entry name" value="HISTIDINE KINASE-RELATED"/>
    <property type="match status" value="1"/>
</dbReference>
<evidence type="ECO:0000256" key="6">
    <source>
        <dbReference type="ARBA" id="ARBA00023125"/>
    </source>
</evidence>
<dbReference type="PROSITE" id="PS00041">
    <property type="entry name" value="HTH_ARAC_FAMILY_1"/>
    <property type="match status" value="1"/>
</dbReference>
<dbReference type="GO" id="GO:0005737">
    <property type="term" value="C:cytoplasm"/>
    <property type="evidence" value="ECO:0007669"/>
    <property type="project" value="UniProtKB-SubCell"/>
</dbReference>
<keyword evidence="3 8" id="KW-0597">Phosphoprotein</keyword>
<evidence type="ECO:0000256" key="3">
    <source>
        <dbReference type="ARBA" id="ARBA00022553"/>
    </source>
</evidence>
<evidence type="ECO:0000256" key="7">
    <source>
        <dbReference type="ARBA" id="ARBA00023163"/>
    </source>
</evidence>
<dbReference type="Gene3D" id="1.10.10.60">
    <property type="entry name" value="Homeodomain-like"/>
    <property type="match status" value="2"/>
</dbReference>
<dbReference type="Pfam" id="PF00072">
    <property type="entry name" value="Response_reg"/>
    <property type="match status" value="1"/>
</dbReference>
<feature type="domain" description="HTH araC/xylS-type" evidence="9">
    <location>
        <begin position="442"/>
        <end position="540"/>
    </location>
</feature>
<dbReference type="InterPro" id="IPR001789">
    <property type="entry name" value="Sig_transdc_resp-reg_receiver"/>
</dbReference>
<dbReference type="InterPro" id="IPR011006">
    <property type="entry name" value="CheY-like_superfamily"/>
</dbReference>
<sequence length="544" mass="61238">MFKLMIVDDEMLVRMGLKTTIDWPKLGFQIAGEADNGLKALEIARSIRPDLVLTDIRMPKLDGLGLMKALKKELPRTKILILSCYQDFDYVREALQLGALDYIPKLSMQVEELEQVFQRAKAVLEEEAEQERMADAGWEPERYRSLREMQGCFFQDLLKAGLTGADLAERLTRLKLRLAKSGRYGAVCLRVDDLRAIRQRNGGTGLALLESPLLNIIDEAFENSGLRGNVFMGREGEFGLVFSFAEGTEAGSIPEELGRFCGHLRETIQLYFNLSVSFGIGPVASDLLQLKEIYNQASEAAGYRLYQGKGSVNFFREEGFAVEPLLDAEQEQNLRELLESGRCAEAESLVLGLLDRASSGAVKPPMLLRQELLEVILTFSRVLKQYGGRLDQPPAPPGGDPMIVLAEVETLGDWKLWFHDFAAWFGHRLNELKAQRFGREVSRALEYINRHYATELKLGEIADQIGMNETYFSHLFKKETGANFTDYVNGLRIEKAKQLLRNSTDNIYEIAATVGYANVSYFSKVFKQIVGISPAEYKKGLNIK</sequence>
<keyword evidence="12" id="KW-1185">Reference proteome</keyword>
<dbReference type="EMBL" id="SLUN01000034">
    <property type="protein sequence ID" value="TCL61490.1"/>
    <property type="molecule type" value="Genomic_DNA"/>
</dbReference>
<dbReference type="GO" id="GO:0003700">
    <property type="term" value="F:DNA-binding transcription factor activity"/>
    <property type="evidence" value="ECO:0007669"/>
    <property type="project" value="InterPro"/>
</dbReference>
<dbReference type="SMART" id="SM00448">
    <property type="entry name" value="REC"/>
    <property type="match status" value="1"/>
</dbReference>
<gene>
    <name evidence="11" type="ORF">EDC14_103446</name>
</gene>
<dbReference type="InterPro" id="IPR009057">
    <property type="entry name" value="Homeodomain-like_sf"/>
</dbReference>
<protein>
    <submittedName>
        <fullName evidence="11">Helix-turn-helix protein</fullName>
    </submittedName>
</protein>
<dbReference type="SMART" id="SM00342">
    <property type="entry name" value="HTH_ARAC"/>
    <property type="match status" value="1"/>
</dbReference>
<proteinExistence type="predicted"/>
<dbReference type="CDD" id="cd17536">
    <property type="entry name" value="REC_YesN-like"/>
    <property type="match status" value="1"/>
</dbReference>
<evidence type="ECO:0000313" key="11">
    <source>
        <dbReference type="EMBL" id="TCL61490.1"/>
    </source>
</evidence>
<comment type="caution">
    <text evidence="11">The sequence shown here is derived from an EMBL/GenBank/DDBJ whole genome shotgun (WGS) entry which is preliminary data.</text>
</comment>
<keyword evidence="5" id="KW-0805">Transcription regulation</keyword>
<accession>A0A4R1R7J0</accession>
<dbReference type="SUPFAM" id="SSF52172">
    <property type="entry name" value="CheY-like"/>
    <property type="match status" value="1"/>
</dbReference>
<dbReference type="PRINTS" id="PR00032">
    <property type="entry name" value="HTHARAC"/>
</dbReference>
<keyword evidence="6" id="KW-0238">DNA-binding</keyword>
<evidence type="ECO:0000256" key="8">
    <source>
        <dbReference type="PROSITE-ProRule" id="PRU00169"/>
    </source>
</evidence>
<dbReference type="InterPro" id="IPR018060">
    <property type="entry name" value="HTH_AraC"/>
</dbReference>
<keyword evidence="2" id="KW-0963">Cytoplasm</keyword>
<dbReference type="PANTHER" id="PTHR42713:SF3">
    <property type="entry name" value="TRANSCRIPTIONAL REGULATORY PROTEIN HPTR"/>
    <property type="match status" value="1"/>
</dbReference>
<reference evidence="11 12" key="1">
    <citation type="submission" date="2019-03" db="EMBL/GenBank/DDBJ databases">
        <title>Genomic Encyclopedia of Type Strains, Phase IV (KMG-IV): sequencing the most valuable type-strain genomes for metagenomic binning, comparative biology and taxonomic classification.</title>
        <authorList>
            <person name="Goeker M."/>
        </authorList>
    </citation>
    <scope>NUCLEOTIDE SEQUENCE [LARGE SCALE GENOMIC DNA]</scope>
    <source>
        <strain evidence="11 12">LX-B</strain>
    </source>
</reference>
<dbReference type="InterPro" id="IPR020449">
    <property type="entry name" value="Tscrpt_reg_AraC-type_HTH"/>
</dbReference>
<dbReference type="SUPFAM" id="SSF46689">
    <property type="entry name" value="Homeodomain-like"/>
    <property type="match status" value="2"/>
</dbReference>
<dbReference type="InterPro" id="IPR041522">
    <property type="entry name" value="CdaR_GGDEF"/>
</dbReference>
<keyword evidence="4" id="KW-0902">Two-component regulatory system</keyword>
<dbReference type="AlphaFoldDB" id="A0A4R1R7J0"/>
<dbReference type="Gene3D" id="3.40.50.2300">
    <property type="match status" value="1"/>
</dbReference>
<dbReference type="InterPro" id="IPR018062">
    <property type="entry name" value="HTH_AraC-typ_CS"/>
</dbReference>
<feature type="modified residue" description="4-aspartylphosphate" evidence="8">
    <location>
        <position position="55"/>
    </location>
</feature>
<evidence type="ECO:0000256" key="5">
    <source>
        <dbReference type="ARBA" id="ARBA00023015"/>
    </source>
</evidence>
<dbReference type="RefSeq" id="WP_132016296.1">
    <property type="nucleotide sequence ID" value="NZ_SLUN01000034.1"/>
</dbReference>
<dbReference type="Proteomes" id="UP000295008">
    <property type="component" value="Unassembled WGS sequence"/>
</dbReference>
<evidence type="ECO:0000313" key="12">
    <source>
        <dbReference type="Proteomes" id="UP000295008"/>
    </source>
</evidence>
<name>A0A4R1R7J0_HYDET</name>
<dbReference type="GO" id="GO:0000160">
    <property type="term" value="P:phosphorelay signal transduction system"/>
    <property type="evidence" value="ECO:0007669"/>
    <property type="project" value="UniProtKB-KW"/>
</dbReference>
<evidence type="ECO:0000256" key="1">
    <source>
        <dbReference type="ARBA" id="ARBA00004496"/>
    </source>
</evidence>
<dbReference type="Pfam" id="PF12833">
    <property type="entry name" value="HTH_18"/>
    <property type="match status" value="1"/>
</dbReference>
<feature type="domain" description="Response regulatory" evidence="10">
    <location>
        <begin position="3"/>
        <end position="120"/>
    </location>
</feature>
<dbReference type="GO" id="GO:0043565">
    <property type="term" value="F:sequence-specific DNA binding"/>
    <property type="evidence" value="ECO:0007669"/>
    <property type="project" value="InterPro"/>
</dbReference>
<evidence type="ECO:0000259" key="9">
    <source>
        <dbReference type="PROSITE" id="PS01124"/>
    </source>
</evidence>
<comment type="subcellular location">
    <subcellularLocation>
        <location evidence="1">Cytoplasm</location>
    </subcellularLocation>
</comment>
<evidence type="ECO:0000256" key="2">
    <source>
        <dbReference type="ARBA" id="ARBA00022490"/>
    </source>
</evidence>
<evidence type="ECO:0000259" key="10">
    <source>
        <dbReference type="PROSITE" id="PS50110"/>
    </source>
</evidence>
<dbReference type="OrthoDB" id="9794370at2"/>
<organism evidence="11 12">
    <name type="scientific">Hydrogenispora ethanolica</name>
    <dbReference type="NCBI Taxonomy" id="1082276"/>
    <lineage>
        <taxon>Bacteria</taxon>
        <taxon>Bacillati</taxon>
        <taxon>Bacillota</taxon>
        <taxon>Hydrogenispora</taxon>
    </lineage>
</organism>
<dbReference type="PROSITE" id="PS01124">
    <property type="entry name" value="HTH_ARAC_FAMILY_2"/>
    <property type="match status" value="1"/>
</dbReference>
<dbReference type="Pfam" id="PF17853">
    <property type="entry name" value="GGDEF_2"/>
    <property type="match status" value="1"/>
</dbReference>
<keyword evidence="7" id="KW-0804">Transcription</keyword>
<dbReference type="InterPro" id="IPR051552">
    <property type="entry name" value="HptR"/>
</dbReference>
<dbReference type="PROSITE" id="PS50110">
    <property type="entry name" value="RESPONSE_REGULATORY"/>
    <property type="match status" value="1"/>
</dbReference>